<dbReference type="InterPro" id="IPR007899">
    <property type="entry name" value="CHAD_dom"/>
</dbReference>
<evidence type="ECO:0000256" key="1">
    <source>
        <dbReference type="SAM" id="MobiDB-lite"/>
    </source>
</evidence>
<dbReference type="Proteomes" id="UP001183607">
    <property type="component" value="Unassembled WGS sequence"/>
</dbReference>
<dbReference type="AlphaFoldDB" id="A0ABD5DZZ9"/>
<dbReference type="SMART" id="SM01118">
    <property type="entry name" value="CYTH"/>
    <property type="match status" value="1"/>
</dbReference>
<organism evidence="4 5">
    <name type="scientific">Streptomyces evansiae</name>
    <dbReference type="NCBI Taxonomy" id="3075535"/>
    <lineage>
        <taxon>Bacteria</taxon>
        <taxon>Bacillati</taxon>
        <taxon>Actinomycetota</taxon>
        <taxon>Actinomycetes</taxon>
        <taxon>Kitasatosporales</taxon>
        <taxon>Streptomycetaceae</taxon>
        <taxon>Streptomyces</taxon>
    </lineage>
</organism>
<sequence>MATATHETERKYDLDGLDPGAPLPALGSVPGVRAETGGEVHALDAVYYDTTDLRLASSRATLRRRTGGEDAGWHLKLPVGGDTREELRLPLGETPEGETGSAAVPEEFVRLLAARTRGAALVPVVRLRTRRTTRLLCDAEGRALAEIADDAVRAERLDGGGEAREGAGVSWREAEAELTGAGTTALLDGVEERLREAGIRRAEGPSKLVRALTETGTPPPPLAPGAARDTAGGHLLRYLRAQYLAFLDREAGVRRDRPDSVHKARVALRRTRSALRSHRALLDRARVDALRAELKWLAGELGTDRDREVLEERLRGQFADVEGPLLLGPAEARLTTWAVRAGDTSRATALAALDDPRCRALLDDWANLLAAPPLRPAAMRPAPRHFRKAVRKERRRSRKLLARALALPHGPARDVALHEARKKTKRLRYAAESARPVLGKPAKRLTREAKALTSLLGDHHDGVEARAVLLRIAAGAQTAGEPGFTWGLLYGREEGRARETEREVERLRAGE</sequence>
<accession>A0ABD5DZZ9</accession>
<dbReference type="InterPro" id="IPR033469">
    <property type="entry name" value="CYTH-like_dom_sf"/>
</dbReference>
<dbReference type="SUPFAM" id="SSF55154">
    <property type="entry name" value="CYTH-like phosphatases"/>
    <property type="match status" value="1"/>
</dbReference>
<dbReference type="EMBL" id="JAVRER010000003">
    <property type="protein sequence ID" value="MDT0414338.1"/>
    <property type="molecule type" value="Genomic_DNA"/>
</dbReference>
<name>A0ABD5DZZ9_9ACTN</name>
<evidence type="ECO:0000259" key="3">
    <source>
        <dbReference type="PROSITE" id="PS51708"/>
    </source>
</evidence>
<evidence type="ECO:0000313" key="5">
    <source>
        <dbReference type="Proteomes" id="UP001183607"/>
    </source>
</evidence>
<dbReference type="RefSeq" id="WP_311676571.1">
    <property type="nucleotide sequence ID" value="NZ_JAVRER010000003.1"/>
</dbReference>
<dbReference type="SMART" id="SM00880">
    <property type="entry name" value="CHAD"/>
    <property type="match status" value="1"/>
</dbReference>
<dbReference type="InterPro" id="IPR023577">
    <property type="entry name" value="CYTH_domain"/>
</dbReference>
<dbReference type="PANTHER" id="PTHR39339:SF1">
    <property type="entry name" value="CHAD DOMAIN-CONTAINING PROTEIN"/>
    <property type="match status" value="1"/>
</dbReference>
<comment type="caution">
    <text evidence="4">The sequence shown here is derived from an EMBL/GenBank/DDBJ whole genome shotgun (WGS) entry which is preliminary data.</text>
</comment>
<feature type="domain" description="CHAD" evidence="3">
    <location>
        <begin position="228"/>
        <end position="511"/>
    </location>
</feature>
<dbReference type="Gene3D" id="2.40.320.10">
    <property type="entry name" value="Hypothetical Protein Pfu-838710-001"/>
    <property type="match status" value="1"/>
</dbReference>
<dbReference type="InterPro" id="IPR038186">
    <property type="entry name" value="CHAD_dom_sf"/>
</dbReference>
<dbReference type="PANTHER" id="PTHR39339">
    <property type="entry name" value="SLR1444 PROTEIN"/>
    <property type="match status" value="1"/>
</dbReference>
<evidence type="ECO:0000259" key="2">
    <source>
        <dbReference type="PROSITE" id="PS51707"/>
    </source>
</evidence>
<proteinExistence type="predicted"/>
<feature type="compositionally biased region" description="Basic and acidic residues" evidence="1">
    <location>
        <begin position="1"/>
        <end position="14"/>
    </location>
</feature>
<dbReference type="PROSITE" id="PS51708">
    <property type="entry name" value="CHAD"/>
    <property type="match status" value="1"/>
</dbReference>
<dbReference type="Pfam" id="PF05235">
    <property type="entry name" value="CHAD"/>
    <property type="match status" value="1"/>
</dbReference>
<evidence type="ECO:0000313" key="4">
    <source>
        <dbReference type="EMBL" id="MDT0414338.1"/>
    </source>
</evidence>
<dbReference type="PROSITE" id="PS51707">
    <property type="entry name" value="CYTH"/>
    <property type="match status" value="1"/>
</dbReference>
<feature type="domain" description="CYTH" evidence="2">
    <location>
        <begin position="5"/>
        <end position="215"/>
    </location>
</feature>
<dbReference type="Pfam" id="PF01928">
    <property type="entry name" value="CYTH"/>
    <property type="match status" value="1"/>
</dbReference>
<dbReference type="Gene3D" id="1.40.20.10">
    <property type="entry name" value="CHAD domain"/>
    <property type="match status" value="1"/>
</dbReference>
<feature type="region of interest" description="Disordered" evidence="1">
    <location>
        <begin position="1"/>
        <end position="20"/>
    </location>
</feature>
<gene>
    <name evidence="4" type="ORF">RM574_02450</name>
</gene>
<protein>
    <submittedName>
        <fullName evidence="4">CYTH and CHAD domain-containing protein</fullName>
    </submittedName>
</protein>
<dbReference type="CDD" id="cd07374">
    <property type="entry name" value="CYTH-like_Pase"/>
    <property type="match status" value="1"/>
</dbReference>
<reference evidence="5" key="1">
    <citation type="submission" date="2023-07" db="EMBL/GenBank/DDBJ databases">
        <title>30 novel species of actinomycetes from the DSMZ collection.</title>
        <authorList>
            <person name="Nouioui I."/>
        </authorList>
    </citation>
    <scope>NUCLEOTIDE SEQUENCE [LARGE SCALE GENOMIC DNA]</scope>
    <source>
        <strain evidence="5">DSM 41982</strain>
    </source>
</reference>